<comment type="caution">
    <text evidence="2">The sequence shown here is derived from an EMBL/GenBank/DDBJ whole genome shotgun (WGS) entry which is preliminary data.</text>
</comment>
<reference evidence="2" key="1">
    <citation type="submission" date="2021-02" db="EMBL/GenBank/DDBJ databases">
        <authorList>
            <person name="Nowell W R."/>
        </authorList>
    </citation>
    <scope>NUCLEOTIDE SEQUENCE</scope>
</reference>
<dbReference type="EMBL" id="CAJNOH010009098">
    <property type="protein sequence ID" value="CAF1492475.1"/>
    <property type="molecule type" value="Genomic_DNA"/>
</dbReference>
<name>A0A815SU41_9BILA</name>
<accession>A0A815SU41</accession>
<dbReference type="EMBL" id="CAJNOL010010844">
    <property type="protein sequence ID" value="CAF1652194.1"/>
    <property type="molecule type" value="Genomic_DNA"/>
</dbReference>
<evidence type="ECO:0000313" key="3">
    <source>
        <dbReference type="EMBL" id="CAF1652194.1"/>
    </source>
</evidence>
<keyword evidence="5" id="KW-1185">Reference proteome</keyword>
<evidence type="ECO:0000313" key="5">
    <source>
        <dbReference type="Proteomes" id="UP000663870"/>
    </source>
</evidence>
<feature type="compositionally biased region" description="Low complexity" evidence="1">
    <location>
        <begin position="85"/>
        <end position="100"/>
    </location>
</feature>
<evidence type="ECO:0000313" key="2">
    <source>
        <dbReference type="EMBL" id="CAF1492475.1"/>
    </source>
</evidence>
<dbReference type="Proteomes" id="UP000663854">
    <property type="component" value="Unassembled WGS sequence"/>
</dbReference>
<evidence type="ECO:0000256" key="1">
    <source>
        <dbReference type="SAM" id="MobiDB-lite"/>
    </source>
</evidence>
<dbReference type="Proteomes" id="UP000663870">
    <property type="component" value="Unassembled WGS sequence"/>
</dbReference>
<organism evidence="2 4">
    <name type="scientific">Rotaria sordida</name>
    <dbReference type="NCBI Taxonomy" id="392033"/>
    <lineage>
        <taxon>Eukaryota</taxon>
        <taxon>Metazoa</taxon>
        <taxon>Spiralia</taxon>
        <taxon>Gnathifera</taxon>
        <taxon>Rotifera</taxon>
        <taxon>Eurotatoria</taxon>
        <taxon>Bdelloidea</taxon>
        <taxon>Philodinida</taxon>
        <taxon>Philodinidae</taxon>
        <taxon>Rotaria</taxon>
    </lineage>
</organism>
<evidence type="ECO:0000313" key="4">
    <source>
        <dbReference type="Proteomes" id="UP000663854"/>
    </source>
</evidence>
<dbReference type="AlphaFoldDB" id="A0A815SU41"/>
<protein>
    <submittedName>
        <fullName evidence="2">Uncharacterized protein</fullName>
    </submittedName>
</protein>
<proteinExistence type="predicted"/>
<sequence length="115" mass="12991">LSSTYPQRCHHRHHYPRPISYQPSLSTQCTCPTQYHSGDSSSTDASSNFNQGQNYHIYQEILSDDYNSQIMSNNHRTCRPLHIDTNSPPTSTSSNTTTTTTNHEQCQLCSLSVLV</sequence>
<gene>
    <name evidence="3" type="ORF">JXQ802_LOCUS54743</name>
    <name evidence="2" type="ORF">PYM288_LOCUS38252</name>
</gene>
<feature type="non-terminal residue" evidence="2">
    <location>
        <position position="1"/>
    </location>
</feature>
<feature type="region of interest" description="Disordered" evidence="1">
    <location>
        <begin position="78"/>
        <end position="100"/>
    </location>
</feature>